<evidence type="ECO:0000313" key="3">
    <source>
        <dbReference type="Proteomes" id="UP000324705"/>
    </source>
</evidence>
<gene>
    <name evidence="2" type="ORF">TRITD_7Bv1G198490</name>
</gene>
<dbReference type="PROSITE" id="PS50822">
    <property type="entry name" value="PIWI"/>
    <property type="match status" value="1"/>
</dbReference>
<dbReference type="SUPFAM" id="SSF53098">
    <property type="entry name" value="Ribonuclease H-like"/>
    <property type="match status" value="1"/>
</dbReference>
<dbReference type="OMA" id="CHIPPTH"/>
<name>A0A9R1C4P4_TRITD</name>
<dbReference type="Gene3D" id="3.30.420.10">
    <property type="entry name" value="Ribonuclease H-like superfamily/Ribonuclease H"/>
    <property type="match status" value="1"/>
</dbReference>
<keyword evidence="3" id="KW-1185">Reference proteome</keyword>
<evidence type="ECO:0000313" key="2">
    <source>
        <dbReference type="EMBL" id="VAI92220.1"/>
    </source>
</evidence>
<dbReference type="AlphaFoldDB" id="A0A9R1C4P4"/>
<dbReference type="GO" id="GO:0003676">
    <property type="term" value="F:nucleic acid binding"/>
    <property type="evidence" value="ECO:0007669"/>
    <property type="project" value="InterPro"/>
</dbReference>
<organism evidence="2 3">
    <name type="scientific">Triticum turgidum subsp. durum</name>
    <name type="common">Durum wheat</name>
    <name type="synonym">Triticum durum</name>
    <dbReference type="NCBI Taxonomy" id="4567"/>
    <lineage>
        <taxon>Eukaryota</taxon>
        <taxon>Viridiplantae</taxon>
        <taxon>Streptophyta</taxon>
        <taxon>Embryophyta</taxon>
        <taxon>Tracheophyta</taxon>
        <taxon>Spermatophyta</taxon>
        <taxon>Magnoliopsida</taxon>
        <taxon>Liliopsida</taxon>
        <taxon>Poales</taxon>
        <taxon>Poaceae</taxon>
        <taxon>BOP clade</taxon>
        <taxon>Pooideae</taxon>
        <taxon>Triticodae</taxon>
        <taxon>Triticeae</taxon>
        <taxon>Triticinae</taxon>
        <taxon>Triticum</taxon>
    </lineage>
</organism>
<accession>A0A9R1C4P4</accession>
<feature type="domain" description="Piwi" evidence="1">
    <location>
        <begin position="1"/>
        <end position="69"/>
    </location>
</feature>
<dbReference type="InterPro" id="IPR012337">
    <property type="entry name" value="RNaseH-like_sf"/>
</dbReference>
<dbReference type="EMBL" id="LT934124">
    <property type="protein sequence ID" value="VAI92220.1"/>
    <property type="molecule type" value="Genomic_DNA"/>
</dbReference>
<dbReference type="PANTHER" id="PTHR22891">
    <property type="entry name" value="EUKARYOTIC TRANSLATION INITIATION FACTOR 2C"/>
    <property type="match status" value="1"/>
</dbReference>
<dbReference type="Proteomes" id="UP000324705">
    <property type="component" value="Chromosome 7B"/>
</dbReference>
<dbReference type="Pfam" id="PF02171">
    <property type="entry name" value="Piwi"/>
    <property type="match status" value="1"/>
</dbReference>
<proteinExistence type="predicted"/>
<dbReference type="Gramene" id="TRITD7Bv1G198490.1">
    <property type="protein sequence ID" value="TRITD7Bv1G198490.1"/>
    <property type="gene ID" value="TRITD7Bv1G198490"/>
</dbReference>
<dbReference type="InterPro" id="IPR003165">
    <property type="entry name" value="Piwi"/>
</dbReference>
<reference evidence="2 3" key="1">
    <citation type="submission" date="2017-09" db="EMBL/GenBank/DDBJ databases">
        <authorList>
            <consortium name="International Durum Wheat Genome Sequencing Consortium (IDWGSC)"/>
            <person name="Milanesi L."/>
        </authorList>
    </citation>
    <scope>NUCLEOTIDE SEQUENCE [LARGE SCALE GENOMIC DNA]</scope>
    <source>
        <strain evidence="3">cv. Svevo</strain>
    </source>
</reference>
<evidence type="ECO:0000259" key="1">
    <source>
        <dbReference type="PROSITE" id="PS50822"/>
    </source>
</evidence>
<sequence>MCAHAGIIGTTRPTHYHVLHDEIGFSADELEELVHSLSYVYQRSTTAISVVAPIFYAHLAAGQVAKFTKIDDMSETSSQAEAAPVPELPRLHPNVASTMFFC</sequence>
<dbReference type="InterPro" id="IPR036397">
    <property type="entry name" value="RNaseH_sf"/>
</dbReference>
<protein>
    <recommendedName>
        <fullName evidence="1">Piwi domain-containing protein</fullName>
    </recommendedName>
</protein>